<evidence type="ECO:0000256" key="5">
    <source>
        <dbReference type="HAMAP-Rule" id="MF_00310"/>
    </source>
</evidence>
<dbReference type="AlphaFoldDB" id="A0A7V6A5W3"/>
<dbReference type="InterPro" id="IPR055190">
    <property type="entry name" value="ATP-synt_VA_C"/>
</dbReference>
<dbReference type="InterPro" id="IPR004100">
    <property type="entry name" value="ATPase_F1/V1/A1_a/bsu_N"/>
</dbReference>
<dbReference type="InterPro" id="IPR000194">
    <property type="entry name" value="ATPase_F1/V1/A1_a/bsu_nucl-bd"/>
</dbReference>
<dbReference type="GO" id="GO:0046933">
    <property type="term" value="F:proton-transporting ATP synthase activity, rotational mechanism"/>
    <property type="evidence" value="ECO:0007669"/>
    <property type="project" value="UniProtKB-UniRule"/>
</dbReference>
<dbReference type="InterPro" id="IPR027417">
    <property type="entry name" value="P-loop_NTPase"/>
</dbReference>
<dbReference type="Pfam" id="PF00006">
    <property type="entry name" value="ATP-synt_ab"/>
    <property type="match status" value="1"/>
</dbReference>
<evidence type="ECO:0000256" key="2">
    <source>
        <dbReference type="ARBA" id="ARBA00022448"/>
    </source>
</evidence>
<gene>
    <name evidence="5" type="primary">atpB</name>
    <name evidence="9" type="ORF">ENV52_13070</name>
</gene>
<keyword evidence="5" id="KW-0066">ATP synthesis</keyword>
<evidence type="ECO:0000256" key="1">
    <source>
        <dbReference type="ARBA" id="ARBA00008936"/>
    </source>
</evidence>
<dbReference type="PANTHER" id="PTHR43389">
    <property type="entry name" value="V-TYPE PROTON ATPASE SUBUNIT B"/>
    <property type="match status" value="1"/>
</dbReference>
<name>A0A7V6A5W3_9BACT</name>
<proteinExistence type="inferred from homology"/>
<dbReference type="GO" id="GO:0046961">
    <property type="term" value="F:proton-transporting ATPase activity, rotational mechanism"/>
    <property type="evidence" value="ECO:0007669"/>
    <property type="project" value="TreeGrafter"/>
</dbReference>
<comment type="function">
    <text evidence="4 5">Produces ATP from ADP in the presence of a proton gradient across the membrane. The V-type beta chain is a regulatory subunit.</text>
</comment>
<dbReference type="PANTHER" id="PTHR43389:SF4">
    <property type="entry name" value="V-TYPE PROTON ATPASE SUBUNIT B"/>
    <property type="match status" value="1"/>
</dbReference>
<keyword evidence="5" id="KW-0375">Hydrogen ion transport</keyword>
<dbReference type="Pfam" id="PF22919">
    <property type="entry name" value="ATP-synt_VA_C"/>
    <property type="match status" value="1"/>
</dbReference>
<dbReference type="PROSITE" id="PS00152">
    <property type="entry name" value="ATPASE_ALPHA_BETA"/>
    <property type="match status" value="1"/>
</dbReference>
<dbReference type="InterPro" id="IPR022879">
    <property type="entry name" value="V-ATPase_su_B/beta"/>
</dbReference>
<evidence type="ECO:0000313" key="9">
    <source>
        <dbReference type="EMBL" id="HHS30618.1"/>
    </source>
</evidence>
<evidence type="ECO:0000259" key="7">
    <source>
        <dbReference type="Pfam" id="PF02874"/>
    </source>
</evidence>
<dbReference type="HAMAP" id="MF_00310">
    <property type="entry name" value="ATP_synth_B_arch"/>
    <property type="match status" value="1"/>
</dbReference>
<dbReference type="CDD" id="cd18118">
    <property type="entry name" value="ATP-synt_V_A-type_beta_N"/>
    <property type="match status" value="1"/>
</dbReference>
<keyword evidence="3 5" id="KW-0406">Ion transport</keyword>
<dbReference type="InterPro" id="IPR020003">
    <property type="entry name" value="ATPase_a/bsu_AS"/>
</dbReference>
<dbReference type="Pfam" id="PF02874">
    <property type="entry name" value="ATP-synt_ab_N"/>
    <property type="match status" value="1"/>
</dbReference>
<dbReference type="CDD" id="cd18112">
    <property type="entry name" value="ATP-synt_V_A-type_beta_C"/>
    <property type="match status" value="1"/>
</dbReference>
<feature type="domain" description="ATP synthase A/B type C-terminal" evidence="8">
    <location>
        <begin position="362"/>
        <end position="461"/>
    </location>
</feature>
<accession>A0A7V6A5W3</accession>
<sequence length="474" mass="51662">MSATTSLAASREYLGIKAITGPLLVVGGVQGVGYQEAVEVITADGAMVRGRVLAVSREEAVLELFGSTAGLGLDNVKVRFRGSPLTVPVSEDWLGRVFNGLGDPLDGGPRPLGQEDRDINGLPINPTARTYPQEIIQTGISAIDGMNTLVRGQKLPIFSLSGLPHNELAAQVVRQARLLTETEQFAIVFAAMGVQHDVANLFRQAFEESGALNNVAMFLNLADDPAIERLVTPRLALTVAEFLAFDQGRHVLVILTDMTNYCETLREVATSKGEVPSRKGYPGYLYSDLASIYERAGKISGCQGSITQIPILTMPNDDITHPIPDLTGYITEGQIVLERDLQQRGIYPPINVLPSLSRLMSDGIGKGRTRADHQNVANQLYATYAKVQRLKSLAAIVGEEGLSRTDRVILQFGRTFEEKFVNQGKNENREVFATLDLAWEILRQVPQEELTRLSREELETYAAVSGTEPASAEN</sequence>
<dbReference type="EMBL" id="DTGR01000203">
    <property type="protein sequence ID" value="HHS30618.1"/>
    <property type="molecule type" value="Genomic_DNA"/>
</dbReference>
<feature type="domain" description="ATPase F1/V1/A1 complex alpha/beta subunit N-terminal" evidence="7">
    <location>
        <begin position="16"/>
        <end position="82"/>
    </location>
</feature>
<keyword evidence="2 5" id="KW-0813">Transport</keyword>
<dbReference type="SUPFAM" id="SSF52540">
    <property type="entry name" value="P-loop containing nucleoside triphosphate hydrolases"/>
    <property type="match status" value="1"/>
</dbReference>
<reference evidence="9" key="1">
    <citation type="journal article" date="2020" name="mSystems">
        <title>Genome- and Community-Level Interaction Insights into Carbon Utilization and Element Cycling Functions of Hydrothermarchaeota in Hydrothermal Sediment.</title>
        <authorList>
            <person name="Zhou Z."/>
            <person name="Liu Y."/>
            <person name="Xu W."/>
            <person name="Pan J."/>
            <person name="Luo Z.H."/>
            <person name="Li M."/>
        </authorList>
    </citation>
    <scope>NUCLEOTIDE SEQUENCE [LARGE SCALE GENOMIC DNA]</scope>
    <source>
        <strain evidence="9">SpSt-767</strain>
    </source>
</reference>
<evidence type="ECO:0000256" key="3">
    <source>
        <dbReference type="ARBA" id="ARBA00023065"/>
    </source>
</evidence>
<dbReference type="GO" id="GO:0005524">
    <property type="term" value="F:ATP binding"/>
    <property type="evidence" value="ECO:0007669"/>
    <property type="project" value="UniProtKB-UniRule"/>
</dbReference>
<dbReference type="CDD" id="cd01135">
    <property type="entry name" value="V_A-ATPase_B"/>
    <property type="match status" value="1"/>
</dbReference>
<organism evidence="9">
    <name type="scientific">Desulfobacca acetoxidans</name>
    <dbReference type="NCBI Taxonomy" id="60893"/>
    <lineage>
        <taxon>Bacteria</taxon>
        <taxon>Pseudomonadati</taxon>
        <taxon>Thermodesulfobacteriota</taxon>
        <taxon>Desulfobaccia</taxon>
        <taxon>Desulfobaccales</taxon>
        <taxon>Desulfobaccaceae</taxon>
        <taxon>Desulfobacca</taxon>
    </lineage>
</organism>
<dbReference type="Gene3D" id="3.40.50.12240">
    <property type="match status" value="1"/>
</dbReference>
<evidence type="ECO:0000259" key="8">
    <source>
        <dbReference type="Pfam" id="PF22919"/>
    </source>
</evidence>
<evidence type="ECO:0000256" key="4">
    <source>
        <dbReference type="ARBA" id="ARBA00059599"/>
    </source>
</evidence>
<feature type="domain" description="ATPase F1/V1/A1 complex alpha/beta subunit nucleotide-binding" evidence="6">
    <location>
        <begin position="139"/>
        <end position="357"/>
    </location>
</feature>
<dbReference type="GO" id="GO:0042777">
    <property type="term" value="P:proton motive force-driven plasma membrane ATP synthesis"/>
    <property type="evidence" value="ECO:0007669"/>
    <property type="project" value="UniProtKB-UniRule"/>
</dbReference>
<comment type="caution">
    <text evidence="9">The sequence shown here is derived from an EMBL/GenBank/DDBJ whole genome shotgun (WGS) entry which is preliminary data.</text>
</comment>
<protein>
    <recommendedName>
        <fullName evidence="5">V-type ATP synthase beta chain</fullName>
    </recommendedName>
    <alternativeName>
        <fullName evidence="5">V-ATPase subunit B</fullName>
    </alternativeName>
</protein>
<evidence type="ECO:0000259" key="6">
    <source>
        <dbReference type="Pfam" id="PF00006"/>
    </source>
</evidence>
<dbReference type="SUPFAM" id="SSF47917">
    <property type="entry name" value="C-terminal domain of alpha and beta subunits of F1 ATP synthase"/>
    <property type="match status" value="1"/>
</dbReference>
<dbReference type="NCBIfam" id="NF003235">
    <property type="entry name" value="PRK04196.1"/>
    <property type="match status" value="1"/>
</dbReference>
<comment type="similarity">
    <text evidence="1 5">Belongs to the ATPase alpha/beta chains family.</text>
</comment>